<evidence type="ECO:0000256" key="1">
    <source>
        <dbReference type="ARBA" id="ARBA00005250"/>
    </source>
</evidence>
<keyword evidence="4" id="KW-1185">Reference proteome</keyword>
<dbReference type="SUPFAM" id="SSF56281">
    <property type="entry name" value="Metallo-hydrolase/oxidoreductase"/>
    <property type="match status" value="1"/>
</dbReference>
<sequence length="327" mass="36606">MKPKNHLSFFTAGIFLLVTLPISGFNTPNPTATKADDWCNRPPRPGLEKFKEIKTSRPWFKVYAIGHDTYAIDEPYNWEETIGYLILGKDKALLFDTGMGLDTISLLVKELTKLPVIVLNSHTHPDHIGGNHEFSNVLAMDTRYTRSNAAKGYAHNDVKWEVAPASFCLARLPKQDTARYAIKPFKVSRFIKSKEVIDLGQRKLQVIATPGHTPDAICLYDARAGYLWCGDSFYEGPILLSSDGTDLKAYQQSINKMARLAAKAKWVLPAHNLPMAQPALLIEAAKEFNLIASGAKKGKPGEDHTLTFTYDKFSYQIGEKFMQQLGR</sequence>
<dbReference type="SMART" id="SM00849">
    <property type="entry name" value="Lactamase_B"/>
    <property type="match status" value="1"/>
</dbReference>
<dbReference type="AlphaFoldDB" id="A0A4Y8S3A1"/>
<dbReference type="EMBL" id="SOZE01000045">
    <property type="protein sequence ID" value="TFF33442.1"/>
    <property type="molecule type" value="Genomic_DNA"/>
</dbReference>
<evidence type="ECO:0000259" key="2">
    <source>
        <dbReference type="SMART" id="SM00849"/>
    </source>
</evidence>
<dbReference type="InterPro" id="IPR036866">
    <property type="entry name" value="RibonucZ/Hydroxyglut_hydro"/>
</dbReference>
<evidence type="ECO:0000313" key="3">
    <source>
        <dbReference type="EMBL" id="TFF33442.1"/>
    </source>
</evidence>
<gene>
    <name evidence="3" type="ORF">E2R66_25875</name>
</gene>
<dbReference type="Proteomes" id="UP000297540">
    <property type="component" value="Unassembled WGS sequence"/>
</dbReference>
<feature type="domain" description="Metallo-beta-lactamase" evidence="2">
    <location>
        <begin position="80"/>
        <end position="271"/>
    </location>
</feature>
<dbReference type="InterPro" id="IPR050855">
    <property type="entry name" value="NDM-1-like"/>
</dbReference>
<comment type="caution">
    <text evidence="3">The sequence shown here is derived from an EMBL/GenBank/DDBJ whole genome shotgun (WGS) entry which is preliminary data.</text>
</comment>
<dbReference type="GO" id="GO:0017001">
    <property type="term" value="P:antibiotic catabolic process"/>
    <property type="evidence" value="ECO:0007669"/>
    <property type="project" value="UniProtKB-ARBA"/>
</dbReference>
<dbReference type="GO" id="GO:0016787">
    <property type="term" value="F:hydrolase activity"/>
    <property type="evidence" value="ECO:0007669"/>
    <property type="project" value="UniProtKB-KW"/>
</dbReference>
<reference evidence="3 4" key="1">
    <citation type="journal article" date="2017" name="Int. J. Syst. Evol. Microbiol.">
        <title>Mucilaginibacterpsychrotolerans sp. nov., isolated from peatlands.</title>
        <authorList>
            <person name="Deng Y."/>
            <person name="Shen L."/>
            <person name="Xu B."/>
            <person name="Liu Y."/>
            <person name="Gu Z."/>
            <person name="Liu H."/>
            <person name="Zhou Y."/>
        </authorList>
    </citation>
    <scope>NUCLEOTIDE SEQUENCE [LARGE SCALE GENOMIC DNA]</scope>
    <source>
        <strain evidence="3 4">NH7-4</strain>
    </source>
</reference>
<dbReference type="Pfam" id="PF00753">
    <property type="entry name" value="Lactamase_B"/>
    <property type="match status" value="1"/>
</dbReference>
<name>A0A4Y8S3A1_9SPHI</name>
<dbReference type="InterPro" id="IPR001279">
    <property type="entry name" value="Metallo-B-lactamas"/>
</dbReference>
<evidence type="ECO:0000313" key="4">
    <source>
        <dbReference type="Proteomes" id="UP000297540"/>
    </source>
</evidence>
<dbReference type="PANTHER" id="PTHR42951:SF4">
    <property type="entry name" value="ACYL-COENZYME A THIOESTERASE MBLAC2"/>
    <property type="match status" value="1"/>
</dbReference>
<keyword evidence="3" id="KW-0378">Hydrolase</keyword>
<proteinExistence type="inferred from homology"/>
<comment type="similarity">
    <text evidence="1">Belongs to the metallo-beta-lactamase superfamily. Class-B beta-lactamase family.</text>
</comment>
<dbReference type="PANTHER" id="PTHR42951">
    <property type="entry name" value="METALLO-BETA-LACTAMASE DOMAIN-CONTAINING"/>
    <property type="match status" value="1"/>
</dbReference>
<dbReference type="RefSeq" id="WP_133228954.1">
    <property type="nucleotide sequence ID" value="NZ_SOZE01000045.1"/>
</dbReference>
<dbReference type="Gene3D" id="3.60.15.10">
    <property type="entry name" value="Ribonuclease Z/Hydroxyacylglutathione hydrolase-like"/>
    <property type="match status" value="1"/>
</dbReference>
<dbReference type="OrthoDB" id="9769598at2"/>
<organism evidence="3 4">
    <name type="scientific">Mucilaginibacter psychrotolerans</name>
    <dbReference type="NCBI Taxonomy" id="1524096"/>
    <lineage>
        <taxon>Bacteria</taxon>
        <taxon>Pseudomonadati</taxon>
        <taxon>Bacteroidota</taxon>
        <taxon>Sphingobacteriia</taxon>
        <taxon>Sphingobacteriales</taxon>
        <taxon>Sphingobacteriaceae</taxon>
        <taxon>Mucilaginibacter</taxon>
    </lineage>
</organism>
<protein>
    <submittedName>
        <fullName evidence="3">MBL fold metallo-hydrolase</fullName>
    </submittedName>
</protein>
<accession>A0A4Y8S3A1</accession>